<evidence type="ECO:0000259" key="5">
    <source>
        <dbReference type="PROSITE" id="PS50977"/>
    </source>
</evidence>
<dbReference type="InterPro" id="IPR009057">
    <property type="entry name" value="Homeodomain-like_sf"/>
</dbReference>
<name>H0EB21_9ACTN</name>
<protein>
    <submittedName>
        <fullName evidence="6">Transcriptional regulator TetR family</fullName>
    </submittedName>
</protein>
<evidence type="ECO:0000256" key="4">
    <source>
        <dbReference type="PROSITE-ProRule" id="PRU00335"/>
    </source>
</evidence>
<dbReference type="OrthoDB" id="4331447at2"/>
<keyword evidence="3" id="KW-0804">Transcription</keyword>
<feature type="DNA-binding region" description="H-T-H motif" evidence="4">
    <location>
        <begin position="43"/>
        <end position="62"/>
    </location>
</feature>
<dbReference type="InterPro" id="IPR050109">
    <property type="entry name" value="HTH-type_TetR-like_transc_reg"/>
</dbReference>
<dbReference type="PANTHER" id="PTHR30055">
    <property type="entry name" value="HTH-TYPE TRANSCRIPTIONAL REGULATOR RUTR"/>
    <property type="match status" value="1"/>
</dbReference>
<dbReference type="RefSeq" id="WP_007578669.1">
    <property type="nucleotide sequence ID" value="NZ_AGUD01000303.1"/>
</dbReference>
<reference evidence="6 7" key="1">
    <citation type="journal article" date="2013" name="Biodegradation">
        <title>Quantitative proteomic analysis of ibuprofen-degrading Patulibacter sp. strain I11.</title>
        <authorList>
            <person name="Almeida B."/>
            <person name="Kjeldal H."/>
            <person name="Lolas I."/>
            <person name="Knudsen A.D."/>
            <person name="Carvalho G."/>
            <person name="Nielsen K.L."/>
            <person name="Barreto Crespo M.T."/>
            <person name="Stensballe A."/>
            <person name="Nielsen J.L."/>
        </authorList>
    </citation>
    <scope>NUCLEOTIDE SEQUENCE [LARGE SCALE GENOMIC DNA]</scope>
    <source>
        <strain evidence="6 7">I11</strain>
    </source>
</reference>
<dbReference type="Proteomes" id="UP000005143">
    <property type="component" value="Unassembled WGS sequence"/>
</dbReference>
<dbReference type="PATRIC" id="fig|1097667.3.peg.4011"/>
<evidence type="ECO:0000256" key="3">
    <source>
        <dbReference type="ARBA" id="ARBA00023163"/>
    </source>
</evidence>
<evidence type="ECO:0000256" key="2">
    <source>
        <dbReference type="ARBA" id="ARBA00023125"/>
    </source>
</evidence>
<keyword evidence="7" id="KW-1185">Reference proteome</keyword>
<organism evidence="6 7">
    <name type="scientific">Patulibacter medicamentivorans</name>
    <dbReference type="NCBI Taxonomy" id="1097667"/>
    <lineage>
        <taxon>Bacteria</taxon>
        <taxon>Bacillati</taxon>
        <taxon>Actinomycetota</taxon>
        <taxon>Thermoleophilia</taxon>
        <taxon>Solirubrobacterales</taxon>
        <taxon>Patulibacteraceae</taxon>
        <taxon>Patulibacter</taxon>
    </lineage>
</organism>
<feature type="domain" description="HTH tetR-type" evidence="5">
    <location>
        <begin position="20"/>
        <end position="80"/>
    </location>
</feature>
<dbReference type="PRINTS" id="PR00455">
    <property type="entry name" value="HTHTETR"/>
</dbReference>
<keyword evidence="1" id="KW-0805">Transcription regulation</keyword>
<evidence type="ECO:0000256" key="1">
    <source>
        <dbReference type="ARBA" id="ARBA00023015"/>
    </source>
</evidence>
<evidence type="ECO:0000313" key="7">
    <source>
        <dbReference type="Proteomes" id="UP000005143"/>
    </source>
</evidence>
<gene>
    <name evidence="6" type="ORF">PAI11_40460</name>
</gene>
<proteinExistence type="predicted"/>
<dbReference type="PANTHER" id="PTHR30055:SF238">
    <property type="entry name" value="MYCOFACTOCIN BIOSYNTHESIS TRANSCRIPTIONAL REGULATOR MFTR-RELATED"/>
    <property type="match status" value="1"/>
</dbReference>
<dbReference type="EMBL" id="AGUD01000303">
    <property type="protein sequence ID" value="EHN09096.1"/>
    <property type="molecule type" value="Genomic_DNA"/>
</dbReference>
<dbReference type="SUPFAM" id="SSF46689">
    <property type="entry name" value="Homeodomain-like"/>
    <property type="match status" value="1"/>
</dbReference>
<evidence type="ECO:0000313" key="6">
    <source>
        <dbReference type="EMBL" id="EHN09096.1"/>
    </source>
</evidence>
<sequence length="225" mass="24365">MSASELVRPWRGKSPEQRVAERREQLLDAALEVFATQGFHRSRVRDVCRQAGLTERYFYESFAGKEALLIALAERIVADLLAAAAPGIALVERDLDAAVDAASGAVVRSLTDDPRRARILFVEVVGVSREIEDQRRAIIGGLAGVVRAAAAQAFGPWVLESVETELISRAVIGAAQELLVAHVRGELPLDQDDLIVNFGRVFRQAGPIVAAMAGQQDIERAGSRT</sequence>
<comment type="caution">
    <text evidence="6">The sequence shown here is derived from an EMBL/GenBank/DDBJ whole genome shotgun (WGS) entry which is preliminary data.</text>
</comment>
<dbReference type="Gene3D" id="1.10.357.10">
    <property type="entry name" value="Tetracycline Repressor, domain 2"/>
    <property type="match status" value="1"/>
</dbReference>
<dbReference type="PROSITE" id="PS50977">
    <property type="entry name" value="HTH_TETR_2"/>
    <property type="match status" value="1"/>
</dbReference>
<accession>H0EB21</accession>
<dbReference type="Pfam" id="PF00440">
    <property type="entry name" value="TetR_N"/>
    <property type="match status" value="1"/>
</dbReference>
<keyword evidence="2 4" id="KW-0238">DNA-binding</keyword>
<dbReference type="GO" id="GO:0000976">
    <property type="term" value="F:transcription cis-regulatory region binding"/>
    <property type="evidence" value="ECO:0007669"/>
    <property type="project" value="TreeGrafter"/>
</dbReference>
<dbReference type="GO" id="GO:0003700">
    <property type="term" value="F:DNA-binding transcription factor activity"/>
    <property type="evidence" value="ECO:0007669"/>
    <property type="project" value="TreeGrafter"/>
</dbReference>
<dbReference type="InterPro" id="IPR001647">
    <property type="entry name" value="HTH_TetR"/>
</dbReference>
<dbReference type="AlphaFoldDB" id="H0EB21"/>